<gene>
    <name evidence="9" type="ORF">MERR_LOCUS7223</name>
</gene>
<keyword evidence="6" id="KW-0539">Nucleus</keyword>
<evidence type="ECO:0000313" key="10">
    <source>
        <dbReference type="Proteomes" id="UP000467841"/>
    </source>
</evidence>
<evidence type="ECO:0000256" key="4">
    <source>
        <dbReference type="ARBA" id="ARBA00023125"/>
    </source>
</evidence>
<dbReference type="GO" id="GO:0005634">
    <property type="term" value="C:nucleus"/>
    <property type="evidence" value="ECO:0007669"/>
    <property type="project" value="UniProtKB-SubCell"/>
</dbReference>
<dbReference type="GO" id="GO:0003677">
    <property type="term" value="F:DNA binding"/>
    <property type="evidence" value="ECO:0007669"/>
    <property type="project" value="UniProtKB-KW"/>
</dbReference>
<evidence type="ECO:0000256" key="2">
    <source>
        <dbReference type="ARBA" id="ARBA00022745"/>
    </source>
</evidence>
<dbReference type="PROSITE" id="PS51032">
    <property type="entry name" value="AP2_ERF"/>
    <property type="match status" value="1"/>
</dbReference>
<dbReference type="InterPro" id="IPR036955">
    <property type="entry name" value="AP2/ERF_dom_sf"/>
</dbReference>
<dbReference type="GO" id="GO:0003700">
    <property type="term" value="F:DNA-binding transcription factor activity"/>
    <property type="evidence" value="ECO:0007669"/>
    <property type="project" value="InterPro"/>
</dbReference>
<dbReference type="AlphaFoldDB" id="A0A6D2I3N0"/>
<evidence type="ECO:0000256" key="3">
    <source>
        <dbReference type="ARBA" id="ARBA00023015"/>
    </source>
</evidence>
<dbReference type="InterPro" id="IPR016177">
    <property type="entry name" value="DNA-bd_dom_sf"/>
</dbReference>
<keyword evidence="5" id="KW-0804">Transcription</keyword>
<comment type="subcellular location">
    <subcellularLocation>
        <location evidence="1">Nucleus</location>
    </subcellularLocation>
</comment>
<dbReference type="CDD" id="cd00018">
    <property type="entry name" value="AP2"/>
    <property type="match status" value="1"/>
</dbReference>
<proteinExistence type="inferred from homology"/>
<dbReference type="EMBL" id="CACVBM020000510">
    <property type="protein sequence ID" value="CAA7019988.1"/>
    <property type="molecule type" value="Genomic_DNA"/>
</dbReference>
<protein>
    <recommendedName>
        <fullName evidence="8">AP2/ERF domain-containing protein</fullName>
    </recommendedName>
</protein>
<dbReference type="InterPro" id="IPR001471">
    <property type="entry name" value="AP2/ERF_dom"/>
</dbReference>
<dbReference type="PRINTS" id="PR00367">
    <property type="entry name" value="ETHRSPELEMNT"/>
</dbReference>
<evidence type="ECO:0000256" key="6">
    <source>
        <dbReference type="ARBA" id="ARBA00023242"/>
    </source>
</evidence>
<evidence type="ECO:0000259" key="8">
    <source>
        <dbReference type="PROSITE" id="PS51032"/>
    </source>
</evidence>
<reference evidence="9" key="1">
    <citation type="submission" date="2020-01" db="EMBL/GenBank/DDBJ databases">
        <authorList>
            <person name="Mishra B."/>
        </authorList>
    </citation>
    <scope>NUCLEOTIDE SEQUENCE [LARGE SCALE GENOMIC DNA]</scope>
</reference>
<keyword evidence="3" id="KW-0805">Transcription regulation</keyword>
<keyword evidence="2" id="KW-0936">Ethylene signaling pathway</keyword>
<dbReference type="PANTHER" id="PTHR31677:SF75">
    <property type="entry name" value="ETHYLENE-RESPONSIVE TRANSCRIPTION FACTOR ERF084"/>
    <property type="match status" value="1"/>
</dbReference>
<dbReference type="Proteomes" id="UP000467841">
    <property type="component" value="Unassembled WGS sequence"/>
</dbReference>
<dbReference type="SMART" id="SM00380">
    <property type="entry name" value="AP2"/>
    <property type="match status" value="1"/>
</dbReference>
<evidence type="ECO:0000256" key="1">
    <source>
        <dbReference type="ARBA" id="ARBA00004123"/>
    </source>
</evidence>
<dbReference type="OrthoDB" id="1926799at2759"/>
<comment type="caution">
    <text evidence="9">The sequence shown here is derived from an EMBL/GenBank/DDBJ whole genome shotgun (WGS) entry which is preliminary data.</text>
</comment>
<dbReference type="Pfam" id="PF00847">
    <property type="entry name" value="AP2"/>
    <property type="match status" value="1"/>
</dbReference>
<sequence>MENTVNGHRLQLPVPLSSTFGTRQSVDTSEISKETPLVCMPFFETNSTQFRNATVTKPFNVPNSFDISSLFSLDPKPEPANPLRVMDDSIAAVVGGNVLTGNKDNVSDRFSATEINGGEDGVKRCRKIPQKNGGFRGVRKRPWGRWSAEIRDRIGRCRHWLGTFDTAEEAARAYDAAALRLRGTKAKTNFLVPPVFPEEIAQTQWSTTEENRWMEKKKRVNVRKCVKVTSVAQLFNDANTLTSSSNSGNVTSNFNNLEKMGFELDLNLGLGLFRKC</sequence>
<dbReference type="PANTHER" id="PTHR31677">
    <property type="entry name" value="AP2 DOMAIN CLASS TRANSCRIPTION FACTOR"/>
    <property type="match status" value="1"/>
</dbReference>
<keyword evidence="4" id="KW-0238">DNA-binding</keyword>
<name>A0A6D2I3N0_9BRAS</name>
<keyword evidence="10" id="KW-1185">Reference proteome</keyword>
<comment type="similarity">
    <text evidence="7">Belongs to the AP2/ERF transcription factor family. ERF subfamily.</text>
</comment>
<organism evidence="9 10">
    <name type="scientific">Microthlaspi erraticum</name>
    <dbReference type="NCBI Taxonomy" id="1685480"/>
    <lineage>
        <taxon>Eukaryota</taxon>
        <taxon>Viridiplantae</taxon>
        <taxon>Streptophyta</taxon>
        <taxon>Embryophyta</taxon>
        <taxon>Tracheophyta</taxon>
        <taxon>Spermatophyta</taxon>
        <taxon>Magnoliopsida</taxon>
        <taxon>eudicotyledons</taxon>
        <taxon>Gunneridae</taxon>
        <taxon>Pentapetalae</taxon>
        <taxon>rosids</taxon>
        <taxon>malvids</taxon>
        <taxon>Brassicales</taxon>
        <taxon>Brassicaceae</taxon>
        <taxon>Coluteocarpeae</taxon>
        <taxon>Microthlaspi</taxon>
    </lineage>
</organism>
<dbReference type="SUPFAM" id="SSF54171">
    <property type="entry name" value="DNA-binding domain"/>
    <property type="match status" value="1"/>
</dbReference>
<dbReference type="FunFam" id="3.30.730.10:FF:000001">
    <property type="entry name" value="Ethylene-responsive transcription factor 2"/>
    <property type="match status" value="1"/>
</dbReference>
<evidence type="ECO:0000313" key="9">
    <source>
        <dbReference type="EMBL" id="CAA7019988.1"/>
    </source>
</evidence>
<dbReference type="Gene3D" id="3.30.730.10">
    <property type="entry name" value="AP2/ERF domain"/>
    <property type="match status" value="1"/>
</dbReference>
<dbReference type="GO" id="GO:0009873">
    <property type="term" value="P:ethylene-activated signaling pathway"/>
    <property type="evidence" value="ECO:0007669"/>
    <property type="project" value="UniProtKB-KW"/>
</dbReference>
<feature type="domain" description="AP2/ERF" evidence="8">
    <location>
        <begin position="134"/>
        <end position="191"/>
    </location>
</feature>
<evidence type="ECO:0000256" key="5">
    <source>
        <dbReference type="ARBA" id="ARBA00023163"/>
    </source>
</evidence>
<accession>A0A6D2I3N0</accession>
<evidence type="ECO:0000256" key="7">
    <source>
        <dbReference type="ARBA" id="ARBA00024343"/>
    </source>
</evidence>